<accession>A0A9D1ANH1</accession>
<feature type="region of interest" description="Disordered" evidence="1">
    <location>
        <begin position="1"/>
        <end position="24"/>
    </location>
</feature>
<protein>
    <submittedName>
        <fullName evidence="2">Spore coat associated protein CotJA</fullName>
    </submittedName>
</protein>
<evidence type="ECO:0000313" key="3">
    <source>
        <dbReference type="Proteomes" id="UP000824242"/>
    </source>
</evidence>
<reference evidence="2" key="2">
    <citation type="journal article" date="2021" name="PeerJ">
        <title>Extensive microbial diversity within the chicken gut microbiome revealed by metagenomics and culture.</title>
        <authorList>
            <person name="Gilroy R."/>
            <person name="Ravi A."/>
            <person name="Getino M."/>
            <person name="Pursley I."/>
            <person name="Horton D.L."/>
            <person name="Alikhan N.F."/>
            <person name="Baker D."/>
            <person name="Gharbi K."/>
            <person name="Hall N."/>
            <person name="Watson M."/>
            <person name="Adriaenssens E.M."/>
            <person name="Foster-Nyarko E."/>
            <person name="Jarju S."/>
            <person name="Secka A."/>
            <person name="Antonio M."/>
            <person name="Oren A."/>
            <person name="Chaudhuri R.R."/>
            <person name="La Ragione R."/>
            <person name="Hildebrand F."/>
            <person name="Pallen M.J."/>
        </authorList>
    </citation>
    <scope>NUCLEOTIDE SEQUENCE</scope>
    <source>
        <strain evidence="2">ChiSxjej1B13-7958</strain>
    </source>
</reference>
<dbReference type="EMBL" id="DVGZ01000103">
    <property type="protein sequence ID" value="HIR47841.1"/>
    <property type="molecule type" value="Genomic_DNA"/>
</dbReference>
<dbReference type="Pfam" id="PF11007">
    <property type="entry name" value="CotJA"/>
    <property type="match status" value="1"/>
</dbReference>
<name>A0A9D1ANH1_9FIRM</name>
<sequence length="65" mass="7055">MSEKLDGQSCALRSPAPLPEDPVPAMAYVPFQQYGATYQPEQALDNGTLFPDLNKPFSGGKEPRS</sequence>
<reference evidence="2" key="1">
    <citation type="submission" date="2020-10" db="EMBL/GenBank/DDBJ databases">
        <authorList>
            <person name="Gilroy R."/>
        </authorList>
    </citation>
    <scope>NUCLEOTIDE SEQUENCE</scope>
    <source>
        <strain evidence="2">ChiSxjej1B13-7958</strain>
    </source>
</reference>
<gene>
    <name evidence="2" type="ORF">IAB89_09355</name>
</gene>
<feature type="region of interest" description="Disordered" evidence="1">
    <location>
        <begin position="44"/>
        <end position="65"/>
    </location>
</feature>
<comment type="caution">
    <text evidence="2">The sequence shown here is derived from an EMBL/GenBank/DDBJ whole genome shotgun (WGS) entry which is preliminary data.</text>
</comment>
<evidence type="ECO:0000313" key="2">
    <source>
        <dbReference type="EMBL" id="HIR47841.1"/>
    </source>
</evidence>
<evidence type="ECO:0000256" key="1">
    <source>
        <dbReference type="SAM" id="MobiDB-lite"/>
    </source>
</evidence>
<organism evidence="2 3">
    <name type="scientific">Candidatus Caccousia avicola</name>
    <dbReference type="NCBI Taxonomy" id="2840721"/>
    <lineage>
        <taxon>Bacteria</taxon>
        <taxon>Bacillati</taxon>
        <taxon>Bacillota</taxon>
        <taxon>Clostridia</taxon>
        <taxon>Eubacteriales</taxon>
        <taxon>Oscillospiraceae</taxon>
        <taxon>Oscillospiraceae incertae sedis</taxon>
        <taxon>Candidatus Caccousia</taxon>
    </lineage>
</organism>
<dbReference type="Proteomes" id="UP000824242">
    <property type="component" value="Unassembled WGS sequence"/>
</dbReference>
<dbReference type="AlphaFoldDB" id="A0A9D1ANH1"/>
<proteinExistence type="predicted"/>
<dbReference type="InterPro" id="IPR020256">
    <property type="entry name" value="Spore_coat_CotJA"/>
</dbReference>